<reference evidence="2" key="1">
    <citation type="journal article" date="2019" name="Int. J. Syst. Evol. Microbiol.">
        <title>The Global Catalogue of Microorganisms (GCM) 10K type strain sequencing project: providing services to taxonomists for standard genome sequencing and annotation.</title>
        <authorList>
            <consortium name="The Broad Institute Genomics Platform"/>
            <consortium name="The Broad Institute Genome Sequencing Center for Infectious Disease"/>
            <person name="Wu L."/>
            <person name="Ma J."/>
        </authorList>
    </citation>
    <scope>NUCLEOTIDE SEQUENCE [LARGE SCALE GENOMIC DNA]</scope>
    <source>
        <strain evidence="2">CCUG 56098</strain>
    </source>
</reference>
<keyword evidence="2" id="KW-1185">Reference proteome</keyword>
<proteinExistence type="predicted"/>
<gene>
    <name evidence="1" type="ORF">ACFQ13_13830</name>
</gene>
<evidence type="ECO:0000313" key="2">
    <source>
        <dbReference type="Proteomes" id="UP001597086"/>
    </source>
</evidence>
<dbReference type="SUPFAM" id="SSF52266">
    <property type="entry name" value="SGNH hydrolase"/>
    <property type="match status" value="1"/>
</dbReference>
<accession>A0ABW3KXF6</accession>
<dbReference type="Proteomes" id="UP001597086">
    <property type="component" value="Unassembled WGS sequence"/>
</dbReference>
<dbReference type="InterPro" id="IPR036514">
    <property type="entry name" value="SGNH_hydro_sf"/>
</dbReference>
<dbReference type="Gene3D" id="3.40.50.1110">
    <property type="entry name" value="SGNH hydrolase"/>
    <property type="match status" value="1"/>
</dbReference>
<sequence>MKNLPSNKIVFLTILSLLIYLAIDFQYKAKNKFFQLNYNWGEIKTIERFTNVKLDSVSYDYLRLIDNNTIGNENLSPFSSYAINDDYYFRCVSISKESDTIEFKGVYWINTKPSQQTNASDFSIVNLELNQKGNHTVCMIGDSQLIWLDLKYLRRAISQKLEDVKFVGNNTDVFGYKHSVSLLNNSERLLNQINQVPQSETYILFLGAHEEKVKQTNKNLSLIIDKLLQRKSKIILVSPPHYKVSSFEKSYQNITSVYKDFDKHDNVEIIDLEALAPINTNIFMADGIHLNSVGQDILTLNLTNALK</sequence>
<evidence type="ECO:0008006" key="3">
    <source>
        <dbReference type="Google" id="ProtNLM"/>
    </source>
</evidence>
<name>A0ABW3KXF6_9FLAO</name>
<organism evidence="1 2">
    <name type="scientific">Winogradskyella rapida</name>
    <dbReference type="NCBI Taxonomy" id="549701"/>
    <lineage>
        <taxon>Bacteria</taxon>
        <taxon>Pseudomonadati</taxon>
        <taxon>Bacteroidota</taxon>
        <taxon>Flavobacteriia</taxon>
        <taxon>Flavobacteriales</taxon>
        <taxon>Flavobacteriaceae</taxon>
        <taxon>Winogradskyella</taxon>
    </lineage>
</organism>
<evidence type="ECO:0000313" key="1">
    <source>
        <dbReference type="EMBL" id="MFD1017003.1"/>
    </source>
</evidence>
<dbReference type="RefSeq" id="WP_386118326.1">
    <property type="nucleotide sequence ID" value="NZ_JBHTKM010000063.1"/>
</dbReference>
<dbReference type="EMBL" id="JBHTKM010000063">
    <property type="protein sequence ID" value="MFD1017003.1"/>
    <property type="molecule type" value="Genomic_DNA"/>
</dbReference>
<comment type="caution">
    <text evidence="1">The sequence shown here is derived from an EMBL/GenBank/DDBJ whole genome shotgun (WGS) entry which is preliminary data.</text>
</comment>
<protein>
    <recommendedName>
        <fullName evidence="3">SGNH hydrolase-type esterase domain-containing protein</fullName>
    </recommendedName>
</protein>